<keyword evidence="1" id="KW-0808">Transferase</keyword>
<protein>
    <submittedName>
        <fullName evidence="1">GHMP kinase</fullName>
    </submittedName>
</protein>
<comment type="caution">
    <text evidence="1">The sequence shown here is derived from an EMBL/GenBank/DDBJ whole genome shotgun (WGS) entry which is preliminary data.</text>
</comment>
<gene>
    <name evidence="1" type="ORF">HC175_09370</name>
</gene>
<dbReference type="RefSeq" id="WP_168138226.1">
    <property type="nucleotide sequence ID" value="NZ_JAAVJR010000004.1"/>
</dbReference>
<dbReference type="EMBL" id="JAAVJR010000004">
    <property type="protein sequence ID" value="NJW53129.1"/>
    <property type="molecule type" value="Genomic_DNA"/>
</dbReference>
<evidence type="ECO:0000313" key="1">
    <source>
        <dbReference type="EMBL" id="NJW53129.1"/>
    </source>
</evidence>
<keyword evidence="2" id="KW-1185">Reference proteome</keyword>
<dbReference type="InterPro" id="IPR020568">
    <property type="entry name" value="Ribosomal_Su5_D2-typ_SF"/>
</dbReference>
<sequence>MKKFHSHGKLLLTGEYVVLDGATALALPTKLGQEMIVSETDEAVIDWKSTDHTGETWFEAVYNIADLSSPKAKVPEEEVSKMLFLTLFAAAKQSPELLTSGKGFRIISNTEFPRDWGLGTSSTLIANIARWLKIDAFRLLEETFGGSGYDVAVALEATPITFEKQGVENSILRTSYYPPFSDRLFFIHLNQKQNSRESIRHYREQDNSAVRSATEKISALTHSIITCTDLLEFELLIEVHENIISQLVGLPKVKTRLFSDYKGAVKSLGGWGGDFVLATGTEEDMQYFKNKGYHSIFPFSEIIL</sequence>
<organism evidence="1 2">
    <name type="scientific">Salinimicrobium oceani</name>
    <dbReference type="NCBI Taxonomy" id="2722702"/>
    <lineage>
        <taxon>Bacteria</taxon>
        <taxon>Pseudomonadati</taxon>
        <taxon>Bacteroidota</taxon>
        <taxon>Flavobacteriia</taxon>
        <taxon>Flavobacteriales</taxon>
        <taxon>Flavobacteriaceae</taxon>
        <taxon>Salinimicrobium</taxon>
    </lineage>
</organism>
<dbReference type="InterPro" id="IPR014721">
    <property type="entry name" value="Ribsml_uS5_D2-typ_fold_subgr"/>
</dbReference>
<dbReference type="NCBIfam" id="NF040656">
    <property type="entry name" value="GHMP_GYDIA"/>
    <property type="match status" value="1"/>
</dbReference>
<name>A0ABX1D0H0_9FLAO</name>
<dbReference type="SUPFAM" id="SSF54211">
    <property type="entry name" value="Ribosomal protein S5 domain 2-like"/>
    <property type="match status" value="1"/>
</dbReference>
<proteinExistence type="predicted"/>
<reference evidence="1 2" key="1">
    <citation type="submission" date="2020-03" db="EMBL/GenBank/DDBJ databases">
        <title>Salinimicrobium sp. nov, isolated from SCS.</title>
        <authorList>
            <person name="Cao W.R."/>
        </authorList>
    </citation>
    <scope>NUCLEOTIDE SEQUENCE [LARGE SCALE GENOMIC DNA]</scope>
    <source>
        <strain evidence="2">J15B91</strain>
    </source>
</reference>
<keyword evidence="1" id="KW-0418">Kinase</keyword>
<dbReference type="Proteomes" id="UP000703674">
    <property type="component" value="Unassembled WGS sequence"/>
</dbReference>
<dbReference type="GO" id="GO:0016301">
    <property type="term" value="F:kinase activity"/>
    <property type="evidence" value="ECO:0007669"/>
    <property type="project" value="UniProtKB-KW"/>
</dbReference>
<evidence type="ECO:0000313" key="2">
    <source>
        <dbReference type="Proteomes" id="UP000703674"/>
    </source>
</evidence>
<dbReference type="InterPro" id="IPR047765">
    <property type="entry name" value="GHMP_GYDIA-like"/>
</dbReference>
<accession>A0ABX1D0H0</accession>
<dbReference type="Gene3D" id="3.30.230.10">
    <property type="match status" value="1"/>
</dbReference>